<feature type="domain" description="Transposase (putative) gypsy type" evidence="2">
    <location>
        <begin position="74"/>
        <end position="135"/>
    </location>
</feature>
<feature type="region of interest" description="Disordered" evidence="1">
    <location>
        <begin position="1"/>
        <end position="25"/>
    </location>
</feature>
<dbReference type="EMBL" id="MNCJ02000332">
    <property type="protein sequence ID" value="KAF5755969.1"/>
    <property type="molecule type" value="Genomic_DNA"/>
</dbReference>
<evidence type="ECO:0000256" key="1">
    <source>
        <dbReference type="SAM" id="MobiDB-lite"/>
    </source>
</evidence>
<dbReference type="PANTHER" id="PTHR31099">
    <property type="entry name" value="OS06G0165300 PROTEIN"/>
    <property type="match status" value="1"/>
</dbReference>
<sequence>MSTGMKSAATRKKKYKPKNHPGPNQAEINWKEDEMNNLVQNFGFSSDWVVQFPKPNSTALDAPPWYMTLYAEFFREGNFRLPRSKFIEEVLTCYGLHISQINTLGLPQLTHFEFICRANRIEPTFEKFNVFYFVTYTDGFYSFNSRTGGVKPCSWDPPKSLHDWKQKFFYIRRGVIPIDMHYRSESEGVPRVNVSIFYTEQDWYTTLTRKFTPIVQLEERALVAVGTRMLWAPQNPRGFPVYGYKGKGDDGEDETNVYPTPTREEPILLSSEESAGSYRDLIQRSTHAGPQRGAAQEPAVEGVATPVVDLQAGVAKQMETRKKKKEEMTEGKTAEDPVAETPRKPPSNSSALDYVFVSDTLSGLDAGVKRASRDPDDDATLTEIMKNRKVLEDKKESLMRKLLLRYLRKNQNS</sequence>
<reference evidence="3" key="2">
    <citation type="submission" date="2020-06" db="EMBL/GenBank/DDBJ databases">
        <title>Helianthus annuus Genome sequencing and assembly Release 2.</title>
        <authorList>
            <person name="Gouzy J."/>
            <person name="Langlade N."/>
            <person name="Munos S."/>
        </authorList>
    </citation>
    <scope>NUCLEOTIDE SEQUENCE</scope>
    <source>
        <tissue evidence="3">Leaves</tissue>
    </source>
</reference>
<gene>
    <name evidence="3" type="ORF">HanXRQr2_Chr17g0809001</name>
</gene>
<feature type="compositionally biased region" description="Basic residues" evidence="1">
    <location>
        <begin position="9"/>
        <end position="19"/>
    </location>
</feature>
<dbReference type="Pfam" id="PF04195">
    <property type="entry name" value="Transposase_28"/>
    <property type="match status" value="1"/>
</dbReference>
<reference evidence="3" key="1">
    <citation type="journal article" date="2017" name="Nature">
        <title>The sunflower genome provides insights into oil metabolism, flowering and Asterid evolution.</title>
        <authorList>
            <person name="Badouin H."/>
            <person name="Gouzy J."/>
            <person name="Grassa C.J."/>
            <person name="Murat F."/>
            <person name="Staton S.E."/>
            <person name="Cottret L."/>
            <person name="Lelandais-Briere C."/>
            <person name="Owens G.L."/>
            <person name="Carrere S."/>
            <person name="Mayjonade B."/>
            <person name="Legrand L."/>
            <person name="Gill N."/>
            <person name="Kane N.C."/>
            <person name="Bowers J.E."/>
            <person name="Hubner S."/>
            <person name="Bellec A."/>
            <person name="Berard A."/>
            <person name="Berges H."/>
            <person name="Blanchet N."/>
            <person name="Boniface M.C."/>
            <person name="Brunel D."/>
            <person name="Catrice O."/>
            <person name="Chaidir N."/>
            <person name="Claudel C."/>
            <person name="Donnadieu C."/>
            <person name="Faraut T."/>
            <person name="Fievet G."/>
            <person name="Helmstetter N."/>
            <person name="King M."/>
            <person name="Knapp S.J."/>
            <person name="Lai Z."/>
            <person name="Le Paslier M.C."/>
            <person name="Lippi Y."/>
            <person name="Lorenzon L."/>
            <person name="Mandel J.R."/>
            <person name="Marage G."/>
            <person name="Marchand G."/>
            <person name="Marquand E."/>
            <person name="Bret-Mestries E."/>
            <person name="Morien E."/>
            <person name="Nambeesan S."/>
            <person name="Nguyen T."/>
            <person name="Pegot-Espagnet P."/>
            <person name="Pouilly N."/>
            <person name="Raftis F."/>
            <person name="Sallet E."/>
            <person name="Schiex T."/>
            <person name="Thomas J."/>
            <person name="Vandecasteele C."/>
            <person name="Vares D."/>
            <person name="Vear F."/>
            <person name="Vautrin S."/>
            <person name="Crespi M."/>
            <person name="Mangin B."/>
            <person name="Burke J.M."/>
            <person name="Salse J."/>
            <person name="Munos S."/>
            <person name="Vincourt P."/>
            <person name="Rieseberg L.H."/>
            <person name="Langlade N.B."/>
        </authorList>
    </citation>
    <scope>NUCLEOTIDE SEQUENCE</scope>
    <source>
        <tissue evidence="3">Leaves</tissue>
    </source>
</reference>
<protein>
    <recommendedName>
        <fullName evidence="2">Transposase (putative) gypsy type domain-containing protein</fullName>
    </recommendedName>
</protein>
<feature type="region of interest" description="Disordered" evidence="1">
    <location>
        <begin position="244"/>
        <end position="270"/>
    </location>
</feature>
<feature type="region of interest" description="Disordered" evidence="1">
    <location>
        <begin position="314"/>
        <end position="352"/>
    </location>
</feature>
<dbReference type="AlphaFoldDB" id="A0A9K3DIF2"/>
<evidence type="ECO:0000313" key="3">
    <source>
        <dbReference type="EMBL" id="KAF5755969.1"/>
    </source>
</evidence>
<dbReference type="Gramene" id="mRNA:HanXRQr2_Chr17g0809001">
    <property type="protein sequence ID" value="mRNA:HanXRQr2_Chr17g0809001"/>
    <property type="gene ID" value="HanXRQr2_Chr17g0809001"/>
</dbReference>
<comment type="caution">
    <text evidence="3">The sequence shown here is derived from an EMBL/GenBank/DDBJ whole genome shotgun (WGS) entry which is preliminary data.</text>
</comment>
<name>A0A9K3DIF2_HELAN</name>
<dbReference type="Proteomes" id="UP000215914">
    <property type="component" value="Unassembled WGS sequence"/>
</dbReference>
<dbReference type="PANTHER" id="PTHR31099:SF49">
    <property type="entry name" value="MYOSIN HEAVY CHAIN-LIKE PROTEIN"/>
    <property type="match status" value="1"/>
</dbReference>
<proteinExistence type="predicted"/>
<organism evidence="3 4">
    <name type="scientific">Helianthus annuus</name>
    <name type="common">Common sunflower</name>
    <dbReference type="NCBI Taxonomy" id="4232"/>
    <lineage>
        <taxon>Eukaryota</taxon>
        <taxon>Viridiplantae</taxon>
        <taxon>Streptophyta</taxon>
        <taxon>Embryophyta</taxon>
        <taxon>Tracheophyta</taxon>
        <taxon>Spermatophyta</taxon>
        <taxon>Magnoliopsida</taxon>
        <taxon>eudicotyledons</taxon>
        <taxon>Gunneridae</taxon>
        <taxon>Pentapetalae</taxon>
        <taxon>asterids</taxon>
        <taxon>campanulids</taxon>
        <taxon>Asterales</taxon>
        <taxon>Asteraceae</taxon>
        <taxon>Asteroideae</taxon>
        <taxon>Heliantheae alliance</taxon>
        <taxon>Heliantheae</taxon>
        <taxon>Helianthus</taxon>
    </lineage>
</organism>
<dbReference type="InterPro" id="IPR007321">
    <property type="entry name" value="Transposase_28"/>
</dbReference>
<keyword evidence="4" id="KW-1185">Reference proteome</keyword>
<evidence type="ECO:0000259" key="2">
    <source>
        <dbReference type="Pfam" id="PF04195"/>
    </source>
</evidence>
<feature type="compositionally biased region" description="Basic and acidic residues" evidence="1">
    <location>
        <begin position="325"/>
        <end position="335"/>
    </location>
</feature>
<accession>A0A9K3DIF2</accession>
<evidence type="ECO:0000313" key="4">
    <source>
        <dbReference type="Proteomes" id="UP000215914"/>
    </source>
</evidence>